<evidence type="ECO:0000256" key="4">
    <source>
        <dbReference type="ARBA" id="ARBA00023136"/>
    </source>
</evidence>
<dbReference type="GO" id="GO:0015180">
    <property type="term" value="F:L-alanine transmembrane transporter activity"/>
    <property type="evidence" value="ECO:0007669"/>
    <property type="project" value="TreeGrafter"/>
</dbReference>
<dbReference type="PANTHER" id="PTHR22950:SF190">
    <property type="entry name" value="NEUTRAL AMINO ACID UNIPORTER 4"/>
    <property type="match status" value="1"/>
</dbReference>
<dbReference type="Pfam" id="PF01490">
    <property type="entry name" value="Aa_trans"/>
    <property type="match status" value="1"/>
</dbReference>
<reference evidence="8" key="2">
    <citation type="submission" date="2025-08" db="UniProtKB">
        <authorList>
            <consortium name="Ensembl"/>
        </authorList>
    </citation>
    <scope>IDENTIFICATION</scope>
</reference>
<feature type="transmembrane region" description="Helical" evidence="6">
    <location>
        <begin position="224"/>
        <end position="247"/>
    </location>
</feature>
<evidence type="ECO:0000259" key="7">
    <source>
        <dbReference type="Pfam" id="PF01490"/>
    </source>
</evidence>
<dbReference type="GO" id="GO:0005774">
    <property type="term" value="C:vacuolar membrane"/>
    <property type="evidence" value="ECO:0007669"/>
    <property type="project" value="TreeGrafter"/>
</dbReference>
<dbReference type="AlphaFoldDB" id="A0A8C2SXR2"/>
<name>A0A8C2SXR2_COTJA</name>
<evidence type="ECO:0000256" key="1">
    <source>
        <dbReference type="ARBA" id="ARBA00004141"/>
    </source>
</evidence>
<keyword evidence="4 6" id="KW-0472">Membrane</keyword>
<evidence type="ECO:0000256" key="6">
    <source>
        <dbReference type="SAM" id="Phobius"/>
    </source>
</evidence>
<dbReference type="Ensembl" id="ENSCJPT00005006815.1">
    <property type="protein sequence ID" value="ENSCJPP00005003957.1"/>
    <property type="gene ID" value="ENSCJPG00005004027.1"/>
</dbReference>
<dbReference type="Proteomes" id="UP000694412">
    <property type="component" value="Chromosome 1"/>
</dbReference>
<keyword evidence="9" id="KW-1185">Reference proteome</keyword>
<sequence>MIIQFQPPAVCRVTNHQPRLPRATSSLALNACRDGASTVSLGNLFQCVTTLCVKKSLLISNLNLPCLSLRGVSCWAAAIRHQSSARGASGKASTHPTWRPPPAQPRGPTPLPPARPLLPPAIYGSPHAQHCAGRLHIGGRARSSRCEMDATGGEELDMEVMKPLIDEQSSDVSDEERENKFLPVEKHYQLDSKDGITFVQTLTHLLKGNIGTGLLGLPLAIKNAGIVVGPVSLVLIGIISIHCMHILDEKILTGLQ</sequence>
<evidence type="ECO:0000313" key="9">
    <source>
        <dbReference type="Proteomes" id="UP000694412"/>
    </source>
</evidence>
<comment type="subcellular location">
    <subcellularLocation>
        <location evidence="1">Membrane</location>
        <topology evidence="1">Multi-pass membrane protein</topology>
    </subcellularLocation>
</comment>
<dbReference type="InterPro" id="IPR013057">
    <property type="entry name" value="AA_transpt_TM"/>
</dbReference>
<organism evidence="8 9">
    <name type="scientific">Coturnix japonica</name>
    <name type="common">Japanese quail</name>
    <name type="synonym">Coturnix coturnix japonica</name>
    <dbReference type="NCBI Taxonomy" id="93934"/>
    <lineage>
        <taxon>Eukaryota</taxon>
        <taxon>Metazoa</taxon>
        <taxon>Chordata</taxon>
        <taxon>Craniata</taxon>
        <taxon>Vertebrata</taxon>
        <taxon>Euteleostomi</taxon>
        <taxon>Archelosauria</taxon>
        <taxon>Archosauria</taxon>
        <taxon>Dinosauria</taxon>
        <taxon>Saurischia</taxon>
        <taxon>Theropoda</taxon>
        <taxon>Coelurosauria</taxon>
        <taxon>Aves</taxon>
        <taxon>Neognathae</taxon>
        <taxon>Galloanserae</taxon>
        <taxon>Galliformes</taxon>
        <taxon>Phasianidae</taxon>
        <taxon>Perdicinae</taxon>
        <taxon>Coturnix</taxon>
    </lineage>
</organism>
<reference evidence="8" key="1">
    <citation type="submission" date="2015-11" db="EMBL/GenBank/DDBJ databases">
        <authorList>
            <consortium name="International Coturnix japonica Genome Analysis Consortium"/>
            <person name="Warren W."/>
            <person name="Burt D.W."/>
            <person name="Antin P.B."/>
            <person name="Lanford R."/>
            <person name="Gros J."/>
            <person name="Wilson R.K."/>
        </authorList>
    </citation>
    <scope>NUCLEOTIDE SEQUENCE [LARGE SCALE GENOMIC DNA]</scope>
</reference>
<keyword evidence="2 6" id="KW-0812">Transmembrane</keyword>
<keyword evidence="3 6" id="KW-1133">Transmembrane helix</keyword>
<reference evidence="8" key="3">
    <citation type="submission" date="2025-09" db="UniProtKB">
        <authorList>
            <consortium name="Ensembl"/>
        </authorList>
    </citation>
    <scope>IDENTIFICATION</scope>
</reference>
<evidence type="ECO:0000256" key="3">
    <source>
        <dbReference type="ARBA" id="ARBA00022989"/>
    </source>
</evidence>
<evidence type="ECO:0000256" key="2">
    <source>
        <dbReference type="ARBA" id="ARBA00022692"/>
    </source>
</evidence>
<evidence type="ECO:0000256" key="5">
    <source>
        <dbReference type="SAM" id="MobiDB-lite"/>
    </source>
</evidence>
<feature type="domain" description="Amino acid transporter transmembrane" evidence="7">
    <location>
        <begin position="195"/>
        <end position="247"/>
    </location>
</feature>
<dbReference type="GeneTree" id="ENSGT00940000160117"/>
<protein>
    <recommendedName>
        <fullName evidence="7">Amino acid transporter transmembrane domain-containing protein</fullName>
    </recommendedName>
</protein>
<accession>A0A8C2SXR2</accession>
<evidence type="ECO:0000313" key="8">
    <source>
        <dbReference type="Ensembl" id="ENSCJPP00005003957.1"/>
    </source>
</evidence>
<feature type="region of interest" description="Disordered" evidence="5">
    <location>
        <begin position="85"/>
        <end position="116"/>
    </location>
</feature>
<proteinExistence type="predicted"/>
<dbReference type="GO" id="GO:0015193">
    <property type="term" value="F:L-proline transmembrane transporter activity"/>
    <property type="evidence" value="ECO:0007669"/>
    <property type="project" value="TreeGrafter"/>
</dbReference>
<dbReference type="PANTHER" id="PTHR22950">
    <property type="entry name" value="AMINO ACID TRANSPORTER"/>
    <property type="match status" value="1"/>
</dbReference>
<feature type="compositionally biased region" description="Pro residues" evidence="5">
    <location>
        <begin position="98"/>
        <end position="116"/>
    </location>
</feature>